<proteinExistence type="predicted"/>
<reference evidence="5 6" key="1">
    <citation type="submission" date="2021-02" db="EMBL/GenBank/DDBJ databases">
        <title>Genome assembly of Pseudopithomyces chartarum.</title>
        <authorList>
            <person name="Jauregui R."/>
            <person name="Singh J."/>
            <person name="Voisey C."/>
        </authorList>
    </citation>
    <scope>NUCLEOTIDE SEQUENCE [LARGE SCALE GENOMIC DNA]</scope>
    <source>
        <strain evidence="5 6">AGR01</strain>
    </source>
</reference>
<keyword evidence="6" id="KW-1185">Reference proteome</keyword>
<dbReference type="GO" id="GO:0003682">
    <property type="term" value="F:chromatin binding"/>
    <property type="evidence" value="ECO:0007669"/>
    <property type="project" value="TreeGrafter"/>
</dbReference>
<dbReference type="Proteomes" id="UP001280581">
    <property type="component" value="Unassembled WGS sequence"/>
</dbReference>
<name>A0AAN6RI04_9PLEO</name>
<feature type="domain" description="DUF7801" evidence="4">
    <location>
        <begin position="763"/>
        <end position="912"/>
    </location>
</feature>
<evidence type="ECO:0000259" key="3">
    <source>
        <dbReference type="Pfam" id="PF15456"/>
    </source>
</evidence>
<dbReference type="SUPFAM" id="SSF90257">
    <property type="entry name" value="Myosin rod fragments"/>
    <property type="match status" value="1"/>
</dbReference>
<feature type="compositionally biased region" description="Acidic residues" evidence="2">
    <location>
        <begin position="493"/>
        <end position="509"/>
    </location>
</feature>
<dbReference type="Pfam" id="PF15456">
    <property type="entry name" value="Uds1"/>
    <property type="match status" value="1"/>
</dbReference>
<dbReference type="GO" id="GO:0000796">
    <property type="term" value="C:condensin complex"/>
    <property type="evidence" value="ECO:0007669"/>
    <property type="project" value="TreeGrafter"/>
</dbReference>
<feature type="compositionally biased region" description="Basic and acidic residues" evidence="2">
    <location>
        <begin position="181"/>
        <end position="193"/>
    </location>
</feature>
<feature type="region of interest" description="Disordered" evidence="2">
    <location>
        <begin position="69"/>
        <end position="92"/>
    </location>
</feature>
<dbReference type="GO" id="GO:0000785">
    <property type="term" value="C:chromatin"/>
    <property type="evidence" value="ECO:0007669"/>
    <property type="project" value="TreeGrafter"/>
</dbReference>
<evidence type="ECO:0000313" key="6">
    <source>
        <dbReference type="Proteomes" id="UP001280581"/>
    </source>
</evidence>
<evidence type="ECO:0008006" key="7">
    <source>
        <dbReference type="Google" id="ProtNLM"/>
    </source>
</evidence>
<comment type="caution">
    <text evidence="5">The sequence shown here is derived from an EMBL/GenBank/DDBJ whole genome shotgun (WGS) entry which is preliminary data.</text>
</comment>
<keyword evidence="1" id="KW-0175">Coiled coil</keyword>
<dbReference type="EMBL" id="WVTA01000005">
    <property type="protein sequence ID" value="KAK3210051.1"/>
    <property type="molecule type" value="Genomic_DNA"/>
</dbReference>
<dbReference type="GO" id="GO:0007076">
    <property type="term" value="P:mitotic chromosome condensation"/>
    <property type="evidence" value="ECO:0007669"/>
    <property type="project" value="TreeGrafter"/>
</dbReference>
<dbReference type="AlphaFoldDB" id="A0AAN6RI04"/>
<protein>
    <recommendedName>
        <fullName evidence="7">Up-regulated during septation protein 1 domain-containing protein</fullName>
    </recommendedName>
</protein>
<dbReference type="PANTHER" id="PTHR43941:SF1">
    <property type="entry name" value="STRUCTURAL MAINTENANCE OF CHROMOSOMES PROTEIN 2"/>
    <property type="match status" value="1"/>
</dbReference>
<sequence length="992" mass="111148">MASNDGLRTQYPYGGLSPRPVYDFPSPTSNYPSGIPPSSPSFFPMAYTISPRFGGSAFLPPAHVFAANPSNPSNPNGPYTPPTLKDRTSGSLTTDPVAMHLLVETAMIDSQNFDILAVEDVDALKQEQKGLDARLGTVRRRLESEAKIRDAARSLTRLNSRDSKGHRRGLSSKSSPPVKDTSARAQDELEASDRKVQDLTRELLEVESRMRLIDMQLLMHTAAVLQLTHNGPRRRKHAADDMTNGADPRPDSPASIYTYENERGFGPKEDGFDERSLYRSPENLDSLMSALQNGTHHHSNSTDQQNQAMTTVGKRFEELNQRLRQLIVQANPERNDTYALVPQALPDVPDTADTTSLDRQLDFLDQGLRNISADQATPRASAGAMKAVQDRLEGVNSQLYAMLGANGDNVPPPPAFNGNSFQEQLDYMEDSFYSVERLQYALNDQLDDLRADASSKDGVEKYETTLTRLWDMIQKGEQEALERKRERRRLIAEDPDNTEELSPDESDVGEEPFSLFAFDSKVQTIFRRAMSLKDKQSILVRQIKQQRELNSKSDAQREEQVNRLNEQVLSARSEKKTMETELERAMSQLTVFDEARVQNDSKALLDAQERTASLEKQVRELQEQCSAFEAQVREAEQRSTQYEAQIQDAQEQKLGYEAQVREVQERNLDYEAQVRDAKEQTSRYEAQIRDAEEQNLTYEAEIRGAQDRAMALEAQLKEAQDDARVEAATIQAELAQSATKIDEASIALVAATTEKEAAEKRATTAAAALNAKEEELRDLEGEVVRLTTELTFAKAELDGAYGTRAERAAESGATTKKELNALATNNTALLDEITALQKISEAASQSEQEARDSERNLKAELAGMAMEYEELTRDAIQNEKDRDVLEASIDRLRDEKEALELELSDERVRWLGIRSPSVAPGTPGAGAPEQGATSIRMLREDFRKMMRDRTAEALRALRSEQEERRKLEAMVRQLRKEAQPPKSSLSRSMTMA</sequence>
<evidence type="ECO:0000256" key="2">
    <source>
        <dbReference type="SAM" id="MobiDB-lite"/>
    </source>
</evidence>
<gene>
    <name evidence="5" type="ORF">GRF29_44g1465668</name>
</gene>
<accession>A0AAN6RI04</accession>
<dbReference type="Pfam" id="PF25078">
    <property type="entry name" value="DUF7801"/>
    <property type="match status" value="1"/>
</dbReference>
<dbReference type="GO" id="GO:0000793">
    <property type="term" value="C:condensed chromosome"/>
    <property type="evidence" value="ECO:0007669"/>
    <property type="project" value="TreeGrafter"/>
</dbReference>
<organism evidence="5 6">
    <name type="scientific">Pseudopithomyces chartarum</name>
    <dbReference type="NCBI Taxonomy" id="1892770"/>
    <lineage>
        <taxon>Eukaryota</taxon>
        <taxon>Fungi</taxon>
        <taxon>Dikarya</taxon>
        <taxon>Ascomycota</taxon>
        <taxon>Pezizomycotina</taxon>
        <taxon>Dothideomycetes</taxon>
        <taxon>Pleosporomycetidae</taxon>
        <taxon>Pleosporales</taxon>
        <taxon>Massarineae</taxon>
        <taxon>Didymosphaeriaceae</taxon>
        <taxon>Pseudopithomyces</taxon>
    </lineage>
</organism>
<feature type="region of interest" description="Disordered" evidence="2">
    <location>
        <begin position="487"/>
        <end position="509"/>
    </location>
</feature>
<feature type="domain" description="Up-regulated during septation protein 1" evidence="3">
    <location>
        <begin position="99"/>
        <end position="228"/>
    </location>
</feature>
<feature type="compositionally biased region" description="Polar residues" evidence="2">
    <location>
        <begin position="981"/>
        <end position="992"/>
    </location>
</feature>
<feature type="coiled-coil region" evidence="1">
    <location>
        <begin position="836"/>
        <end position="909"/>
    </location>
</feature>
<dbReference type="InterPro" id="IPR056703">
    <property type="entry name" value="DUF7801"/>
</dbReference>
<evidence type="ECO:0000256" key="1">
    <source>
        <dbReference type="SAM" id="Coils"/>
    </source>
</evidence>
<feature type="region of interest" description="Disordered" evidence="2">
    <location>
        <begin position="973"/>
        <end position="992"/>
    </location>
</feature>
<evidence type="ECO:0000313" key="5">
    <source>
        <dbReference type="EMBL" id="KAK3210051.1"/>
    </source>
</evidence>
<dbReference type="PANTHER" id="PTHR43941">
    <property type="entry name" value="STRUCTURAL MAINTENANCE OF CHROMOSOMES PROTEIN 2"/>
    <property type="match status" value="1"/>
</dbReference>
<feature type="region of interest" description="Disordered" evidence="2">
    <location>
        <begin position="228"/>
        <end position="255"/>
    </location>
</feature>
<feature type="region of interest" description="Disordered" evidence="2">
    <location>
        <begin position="153"/>
        <end position="193"/>
    </location>
</feature>
<dbReference type="InterPro" id="IPR029191">
    <property type="entry name" value="Uds1"/>
</dbReference>
<feature type="coiled-coil region" evidence="1">
    <location>
        <begin position="561"/>
        <end position="796"/>
    </location>
</feature>
<dbReference type="Gene3D" id="1.10.287.1490">
    <property type="match status" value="1"/>
</dbReference>
<evidence type="ECO:0000259" key="4">
    <source>
        <dbReference type="Pfam" id="PF25078"/>
    </source>
</evidence>